<evidence type="ECO:0000256" key="1">
    <source>
        <dbReference type="ARBA" id="ARBA00023015"/>
    </source>
</evidence>
<reference evidence="6" key="1">
    <citation type="submission" date="2016-10" db="EMBL/GenBank/DDBJ databases">
        <authorList>
            <person name="Varghese N."/>
            <person name="Submissions S."/>
        </authorList>
    </citation>
    <scope>NUCLEOTIDE SEQUENCE [LARGE SCALE GENOMIC DNA]</scope>
    <source>
        <strain evidence="6">DSM 17465</strain>
    </source>
</reference>
<protein>
    <submittedName>
        <fullName evidence="5">Helix-turn-helix domain-containing protein</fullName>
    </submittedName>
</protein>
<accession>A0A1I7DLT1</accession>
<dbReference type="PANTHER" id="PTHR46796:SF13">
    <property type="entry name" value="HTH-TYPE TRANSCRIPTIONAL ACTIVATOR RHAS"/>
    <property type="match status" value="1"/>
</dbReference>
<dbReference type="PROSITE" id="PS01124">
    <property type="entry name" value="HTH_ARAC_FAMILY_2"/>
    <property type="match status" value="1"/>
</dbReference>
<dbReference type="AlphaFoldDB" id="A0A1I7DLT1"/>
<dbReference type="SMART" id="SM00342">
    <property type="entry name" value="HTH_ARAC"/>
    <property type="match status" value="1"/>
</dbReference>
<proteinExistence type="predicted"/>
<dbReference type="GO" id="GO:0043565">
    <property type="term" value="F:sequence-specific DNA binding"/>
    <property type="evidence" value="ECO:0007669"/>
    <property type="project" value="InterPro"/>
</dbReference>
<sequence>MTVPSVEFADTKACYLEFEALDWQAHFIESTFYLRDNGTLSAQSKGNFASPYASLRFEYSTDRTEGPPKLRYVPPKPTISPKTRQIFGVIWGVKFKQLPPLPIQQPPMAAIDQINSIHTHCEQHSGELEAIRQALTETCTILMSLTPGNETSHQPTTAQSARTHRRQFKSRMGISPKPFAALNRFQSTLSDISQSNSPLSDIAYEHAFADQAHMSRDFREKTGHSPAQFREIWSESNSVRFLQDHQESPALRLGIVID</sequence>
<dbReference type="InterPro" id="IPR009057">
    <property type="entry name" value="Homeodomain-like_sf"/>
</dbReference>
<keyword evidence="3" id="KW-0804">Transcription</keyword>
<dbReference type="SUPFAM" id="SSF46689">
    <property type="entry name" value="Homeodomain-like"/>
    <property type="match status" value="1"/>
</dbReference>
<evidence type="ECO:0000256" key="3">
    <source>
        <dbReference type="ARBA" id="ARBA00023163"/>
    </source>
</evidence>
<dbReference type="RefSeq" id="WP_054783552.1">
    <property type="nucleotide sequence ID" value="NZ_FPBD01000009.1"/>
</dbReference>
<dbReference type="Pfam" id="PF12833">
    <property type="entry name" value="HTH_18"/>
    <property type="match status" value="1"/>
</dbReference>
<name>A0A1I7DLT1_9HYPH</name>
<gene>
    <name evidence="5" type="ORF">SAMN05444141_109134</name>
</gene>
<dbReference type="Proteomes" id="UP000183371">
    <property type="component" value="Unassembled WGS sequence"/>
</dbReference>
<feature type="domain" description="HTH araC/xylS-type" evidence="4">
    <location>
        <begin position="160"/>
        <end position="232"/>
    </location>
</feature>
<dbReference type="GO" id="GO:0003700">
    <property type="term" value="F:DNA-binding transcription factor activity"/>
    <property type="evidence" value="ECO:0007669"/>
    <property type="project" value="InterPro"/>
</dbReference>
<dbReference type="PANTHER" id="PTHR46796">
    <property type="entry name" value="HTH-TYPE TRANSCRIPTIONAL ACTIVATOR RHAS-RELATED"/>
    <property type="match status" value="1"/>
</dbReference>
<evidence type="ECO:0000259" key="4">
    <source>
        <dbReference type="PROSITE" id="PS01124"/>
    </source>
</evidence>
<keyword evidence="6" id="KW-1185">Reference proteome</keyword>
<evidence type="ECO:0000256" key="2">
    <source>
        <dbReference type="ARBA" id="ARBA00023125"/>
    </source>
</evidence>
<dbReference type="EMBL" id="FPBD01000009">
    <property type="protein sequence ID" value="SFU12640.1"/>
    <property type="molecule type" value="Genomic_DNA"/>
</dbReference>
<dbReference type="Gene3D" id="1.10.10.60">
    <property type="entry name" value="Homeodomain-like"/>
    <property type="match status" value="1"/>
</dbReference>
<evidence type="ECO:0000313" key="6">
    <source>
        <dbReference type="Proteomes" id="UP000183371"/>
    </source>
</evidence>
<organism evidence="5 6">
    <name type="scientific">Pseudovibrio denitrificans</name>
    <dbReference type="NCBI Taxonomy" id="258256"/>
    <lineage>
        <taxon>Bacteria</taxon>
        <taxon>Pseudomonadati</taxon>
        <taxon>Pseudomonadota</taxon>
        <taxon>Alphaproteobacteria</taxon>
        <taxon>Hyphomicrobiales</taxon>
        <taxon>Stappiaceae</taxon>
        <taxon>Pseudovibrio</taxon>
    </lineage>
</organism>
<keyword evidence="2" id="KW-0238">DNA-binding</keyword>
<evidence type="ECO:0000313" key="5">
    <source>
        <dbReference type="EMBL" id="SFU12640.1"/>
    </source>
</evidence>
<dbReference type="InterPro" id="IPR018060">
    <property type="entry name" value="HTH_AraC"/>
</dbReference>
<keyword evidence="1" id="KW-0805">Transcription regulation</keyword>
<dbReference type="InterPro" id="IPR050204">
    <property type="entry name" value="AraC_XylS_family_regulators"/>
</dbReference>